<dbReference type="Pfam" id="PF00072">
    <property type="entry name" value="Response_reg"/>
    <property type="match status" value="1"/>
</dbReference>
<evidence type="ECO:0000256" key="5">
    <source>
        <dbReference type="ARBA" id="ARBA00023163"/>
    </source>
</evidence>
<evidence type="ECO:0000259" key="8">
    <source>
        <dbReference type="PROSITE" id="PS50110"/>
    </source>
</evidence>
<dbReference type="PANTHER" id="PTHR32071:SF91">
    <property type="entry name" value="TUNGSTATE-RESPONSIVE TWO COMPONENT SIGMA54-DEPENDENT SIGNAL TRANSDUCTION SYSTEM RESPONSE REGULATOR FIS FAMILY"/>
    <property type="match status" value="1"/>
</dbReference>
<reference evidence="9 10" key="1">
    <citation type="submission" date="2016-10" db="EMBL/GenBank/DDBJ databases">
        <authorList>
            <person name="de Groot N.N."/>
        </authorList>
    </citation>
    <scope>NUCLEOTIDE SEQUENCE [LARGE SCALE GENOMIC DNA]</scope>
    <source>
        <strain evidence="9 10">CGMCC 1.6291</strain>
    </source>
</reference>
<evidence type="ECO:0000256" key="4">
    <source>
        <dbReference type="ARBA" id="ARBA00023125"/>
    </source>
</evidence>
<dbReference type="SUPFAM" id="SSF52172">
    <property type="entry name" value="CheY-like"/>
    <property type="match status" value="1"/>
</dbReference>
<feature type="modified residue" description="4-aspartylphosphate" evidence="6">
    <location>
        <position position="74"/>
    </location>
</feature>
<dbReference type="GO" id="GO:0000160">
    <property type="term" value="P:phosphorelay signal transduction system"/>
    <property type="evidence" value="ECO:0007669"/>
    <property type="project" value="InterPro"/>
</dbReference>
<dbReference type="PANTHER" id="PTHR32071">
    <property type="entry name" value="TRANSCRIPTIONAL REGULATORY PROTEIN"/>
    <property type="match status" value="1"/>
</dbReference>
<dbReference type="Gene3D" id="3.40.50.2300">
    <property type="match status" value="1"/>
</dbReference>
<dbReference type="SUPFAM" id="SSF46689">
    <property type="entry name" value="Homeodomain-like"/>
    <property type="match status" value="1"/>
</dbReference>
<dbReference type="EMBL" id="FOEG01000002">
    <property type="protein sequence ID" value="SEO67192.1"/>
    <property type="molecule type" value="Genomic_DNA"/>
</dbReference>
<dbReference type="Pfam" id="PF02954">
    <property type="entry name" value="HTH_8"/>
    <property type="match status" value="1"/>
</dbReference>
<dbReference type="GO" id="GO:0043565">
    <property type="term" value="F:sequence-specific DNA binding"/>
    <property type="evidence" value="ECO:0007669"/>
    <property type="project" value="InterPro"/>
</dbReference>
<dbReference type="PROSITE" id="PS00688">
    <property type="entry name" value="SIGMA54_INTERACT_3"/>
    <property type="match status" value="1"/>
</dbReference>
<dbReference type="CDD" id="cd00009">
    <property type="entry name" value="AAA"/>
    <property type="match status" value="1"/>
</dbReference>
<dbReference type="SUPFAM" id="SSF52540">
    <property type="entry name" value="P-loop containing nucleoside triphosphate hydrolases"/>
    <property type="match status" value="1"/>
</dbReference>
<dbReference type="Gene3D" id="3.40.50.300">
    <property type="entry name" value="P-loop containing nucleotide triphosphate hydrolases"/>
    <property type="match status" value="1"/>
</dbReference>
<dbReference type="InterPro" id="IPR002078">
    <property type="entry name" value="Sigma_54_int"/>
</dbReference>
<dbReference type="Proteomes" id="UP000199657">
    <property type="component" value="Unassembled WGS sequence"/>
</dbReference>
<organism evidence="9 10">
    <name type="scientific">Aquisalimonas asiatica</name>
    <dbReference type="NCBI Taxonomy" id="406100"/>
    <lineage>
        <taxon>Bacteria</taxon>
        <taxon>Pseudomonadati</taxon>
        <taxon>Pseudomonadota</taxon>
        <taxon>Gammaproteobacteria</taxon>
        <taxon>Chromatiales</taxon>
        <taxon>Ectothiorhodospiraceae</taxon>
        <taxon>Aquisalimonas</taxon>
    </lineage>
</organism>
<keyword evidence="10" id="KW-1185">Reference proteome</keyword>
<keyword evidence="3" id="KW-0805">Transcription regulation</keyword>
<dbReference type="CDD" id="cd00156">
    <property type="entry name" value="REC"/>
    <property type="match status" value="1"/>
</dbReference>
<dbReference type="InterPro" id="IPR025943">
    <property type="entry name" value="Sigma_54_int_dom_ATP-bd_2"/>
</dbReference>
<proteinExistence type="predicted"/>
<dbReference type="SMART" id="SM00448">
    <property type="entry name" value="REC"/>
    <property type="match status" value="1"/>
</dbReference>
<sequence length="469" mass="51808">MNESVNQVVSDASSQGTRSTQQQLAALVVDDELNIRDFMRFALAKHCASVDVAETVEQAEALRRQRHYDVLIIDVRMPDRSGLDWARALRESDINTPIVMMTAYPEVMETREAAELSGVRFVPKPFSLDQILTAVEHSLEAATASPAHVDLPRGLEGIVGHSEAMRSLMGLIQRVASRGTTVLLEGESGTGKEVAARCLHHFSGRRGAFVPVNCGSISPELLESELFGHVKGAFTGATQSREGLFIHANGGTLFLDEICEMPLAMQAKLLRVLEERTIRPVGSEREIAVDARIVTATNRSMADEVAAGHFREDLYYRLNVLGLRLPPLRERPEDIPYLAHQFADTLAEELALPAPRFTSADMEHLAQHPWPGNVRELKNLIERAMLLGRTPAECLTQQQVDAPLSLGDGDSDYGFPADMPLEEVEKQHILKVLRTTTGNKSEAARRLGVSRKTLERKVKAWNQADNTSL</sequence>
<evidence type="ECO:0000313" key="9">
    <source>
        <dbReference type="EMBL" id="SEO67192.1"/>
    </source>
</evidence>
<keyword evidence="6" id="KW-0597">Phosphoprotein</keyword>
<dbReference type="PROSITE" id="PS50045">
    <property type="entry name" value="SIGMA54_INTERACT_4"/>
    <property type="match status" value="1"/>
</dbReference>
<dbReference type="InterPro" id="IPR002197">
    <property type="entry name" value="HTH_Fis"/>
</dbReference>
<dbReference type="InterPro" id="IPR011006">
    <property type="entry name" value="CheY-like_superfamily"/>
</dbReference>
<evidence type="ECO:0000256" key="2">
    <source>
        <dbReference type="ARBA" id="ARBA00022840"/>
    </source>
</evidence>
<dbReference type="PRINTS" id="PR01590">
    <property type="entry name" value="HTHFIS"/>
</dbReference>
<dbReference type="InterPro" id="IPR027417">
    <property type="entry name" value="P-loop_NTPase"/>
</dbReference>
<feature type="domain" description="Sigma-54 factor interaction" evidence="7">
    <location>
        <begin position="158"/>
        <end position="386"/>
    </location>
</feature>
<dbReference type="InterPro" id="IPR058031">
    <property type="entry name" value="AAA_lid_NorR"/>
</dbReference>
<keyword evidence="2" id="KW-0067">ATP-binding</keyword>
<keyword evidence="5" id="KW-0804">Transcription</keyword>
<dbReference type="Gene3D" id="1.10.8.60">
    <property type="match status" value="1"/>
</dbReference>
<evidence type="ECO:0000313" key="10">
    <source>
        <dbReference type="Proteomes" id="UP000199657"/>
    </source>
</evidence>
<dbReference type="Gene3D" id="1.10.10.60">
    <property type="entry name" value="Homeodomain-like"/>
    <property type="match status" value="1"/>
</dbReference>
<accession>A0A1H8RLH9</accession>
<dbReference type="InterPro" id="IPR025944">
    <property type="entry name" value="Sigma_54_int_dom_CS"/>
</dbReference>
<feature type="domain" description="Response regulatory" evidence="8">
    <location>
        <begin position="25"/>
        <end position="139"/>
    </location>
</feature>
<evidence type="ECO:0000256" key="3">
    <source>
        <dbReference type="ARBA" id="ARBA00023015"/>
    </source>
</evidence>
<dbReference type="AlphaFoldDB" id="A0A1H8RLH9"/>
<evidence type="ECO:0000259" key="7">
    <source>
        <dbReference type="PROSITE" id="PS50045"/>
    </source>
</evidence>
<evidence type="ECO:0000256" key="6">
    <source>
        <dbReference type="PROSITE-ProRule" id="PRU00169"/>
    </source>
</evidence>
<dbReference type="InterPro" id="IPR003593">
    <property type="entry name" value="AAA+_ATPase"/>
</dbReference>
<dbReference type="SMART" id="SM00382">
    <property type="entry name" value="AAA"/>
    <property type="match status" value="1"/>
</dbReference>
<dbReference type="InterPro" id="IPR001789">
    <property type="entry name" value="Sig_transdc_resp-reg_receiver"/>
</dbReference>
<dbReference type="Pfam" id="PF00158">
    <property type="entry name" value="Sigma54_activat"/>
    <property type="match status" value="1"/>
</dbReference>
<protein>
    <submittedName>
        <fullName evidence="9">Two component, sigma54 specific, transcriptional regulator, Fis family</fullName>
    </submittedName>
</protein>
<dbReference type="STRING" id="406100.SAMN04488052_102101"/>
<dbReference type="GO" id="GO:0005524">
    <property type="term" value="F:ATP binding"/>
    <property type="evidence" value="ECO:0007669"/>
    <property type="project" value="UniProtKB-KW"/>
</dbReference>
<dbReference type="PROSITE" id="PS00676">
    <property type="entry name" value="SIGMA54_INTERACT_2"/>
    <property type="match status" value="1"/>
</dbReference>
<keyword evidence="4" id="KW-0238">DNA-binding</keyword>
<dbReference type="GO" id="GO:0006355">
    <property type="term" value="P:regulation of DNA-templated transcription"/>
    <property type="evidence" value="ECO:0007669"/>
    <property type="project" value="InterPro"/>
</dbReference>
<gene>
    <name evidence="9" type="ORF">SAMN04488052_102101</name>
</gene>
<evidence type="ECO:0000256" key="1">
    <source>
        <dbReference type="ARBA" id="ARBA00022741"/>
    </source>
</evidence>
<dbReference type="Pfam" id="PF25601">
    <property type="entry name" value="AAA_lid_14"/>
    <property type="match status" value="1"/>
</dbReference>
<dbReference type="PROSITE" id="PS50110">
    <property type="entry name" value="RESPONSE_REGULATORY"/>
    <property type="match status" value="1"/>
</dbReference>
<keyword evidence="1" id="KW-0547">Nucleotide-binding</keyword>
<dbReference type="InterPro" id="IPR009057">
    <property type="entry name" value="Homeodomain-like_sf"/>
</dbReference>
<dbReference type="FunFam" id="3.40.50.300:FF:000006">
    <property type="entry name" value="DNA-binding transcriptional regulator NtrC"/>
    <property type="match status" value="1"/>
</dbReference>
<name>A0A1H8RLH9_9GAMM</name>